<organism evidence="1 2">
    <name type="scientific">Avena sativa</name>
    <name type="common">Oat</name>
    <dbReference type="NCBI Taxonomy" id="4498"/>
    <lineage>
        <taxon>Eukaryota</taxon>
        <taxon>Viridiplantae</taxon>
        <taxon>Streptophyta</taxon>
        <taxon>Embryophyta</taxon>
        <taxon>Tracheophyta</taxon>
        <taxon>Spermatophyta</taxon>
        <taxon>Magnoliopsida</taxon>
        <taxon>Liliopsida</taxon>
        <taxon>Poales</taxon>
        <taxon>Poaceae</taxon>
        <taxon>BOP clade</taxon>
        <taxon>Pooideae</taxon>
        <taxon>Poodae</taxon>
        <taxon>Poeae</taxon>
        <taxon>Poeae Chloroplast Group 1 (Aveneae type)</taxon>
        <taxon>Aveninae</taxon>
        <taxon>Avena</taxon>
    </lineage>
</organism>
<proteinExistence type="predicted"/>
<protein>
    <submittedName>
        <fullName evidence="1">Uncharacterized protein</fullName>
    </submittedName>
</protein>
<reference evidence="1" key="1">
    <citation type="submission" date="2021-05" db="EMBL/GenBank/DDBJ databases">
        <authorList>
            <person name="Scholz U."/>
            <person name="Mascher M."/>
            <person name="Fiebig A."/>
        </authorList>
    </citation>
    <scope>NUCLEOTIDE SEQUENCE [LARGE SCALE GENOMIC DNA]</scope>
</reference>
<accession>A0ACD5YU04</accession>
<name>A0ACD5YU04_AVESA</name>
<keyword evidence="2" id="KW-1185">Reference proteome</keyword>
<reference evidence="1" key="2">
    <citation type="submission" date="2025-09" db="UniProtKB">
        <authorList>
            <consortium name="EnsemblPlants"/>
        </authorList>
    </citation>
    <scope>IDENTIFICATION</scope>
</reference>
<dbReference type="EnsemblPlants" id="AVESA.00010b.r2.6AG1027730.1">
    <property type="protein sequence ID" value="AVESA.00010b.r2.6AG1027730.1.CDS.1"/>
    <property type="gene ID" value="AVESA.00010b.r2.6AG1027730"/>
</dbReference>
<sequence>MPRWLFDIDRQGTNSVGTTVAPETVFASSRPRSSPVSVPPDVAPAPVTRLASPPIHYCRRVGSGTGLNTPPPTRPRTLGEFLAAAKLRSDAPLLAPPVQRRLMELNFQPRRSSRIAKQPGGLNSEQKAVRNLMRKLGLIAQDEAPSDVALEAFHRMFETPLTDEMIEAVGELYGWTLSAIRGCATPLPGELSGGHLVAV</sequence>
<evidence type="ECO:0000313" key="2">
    <source>
        <dbReference type="Proteomes" id="UP001732700"/>
    </source>
</evidence>
<dbReference type="Proteomes" id="UP001732700">
    <property type="component" value="Chromosome 6A"/>
</dbReference>
<evidence type="ECO:0000313" key="1">
    <source>
        <dbReference type="EnsemblPlants" id="AVESA.00010b.r2.6AG1027730.1.CDS.1"/>
    </source>
</evidence>